<evidence type="ECO:0008006" key="13">
    <source>
        <dbReference type="Google" id="ProtNLM"/>
    </source>
</evidence>
<evidence type="ECO:0000259" key="9">
    <source>
        <dbReference type="Pfam" id="PF03177"/>
    </source>
</evidence>
<keyword evidence="7" id="KW-0539">Nucleus</keyword>
<dbReference type="PANTHER" id="PTHR13405:SF11">
    <property type="entry name" value="NUCLEAR PORE COMPLEX PROTEIN NUP133"/>
    <property type="match status" value="1"/>
</dbReference>
<proteinExistence type="inferred from homology"/>
<comment type="caution">
    <text evidence="11">The sequence shown here is derived from an EMBL/GenBank/DDBJ whole genome shotgun (WGS) entry which is preliminary data.</text>
</comment>
<comment type="similarity">
    <text evidence="2">Belongs to the nucleoporin Nup133 family.</text>
</comment>
<dbReference type="Gene3D" id="1.20.58.1380">
    <property type="match status" value="1"/>
</dbReference>
<evidence type="ECO:0000256" key="4">
    <source>
        <dbReference type="ARBA" id="ARBA00022816"/>
    </source>
</evidence>
<dbReference type="Proteomes" id="UP000629468">
    <property type="component" value="Unassembled WGS sequence"/>
</dbReference>
<evidence type="ECO:0000256" key="2">
    <source>
        <dbReference type="ARBA" id="ARBA00005569"/>
    </source>
</evidence>
<dbReference type="Gene3D" id="2.130.10.10">
    <property type="entry name" value="YVTN repeat-like/Quinoprotein amine dehydrogenase"/>
    <property type="match status" value="1"/>
</dbReference>
<sequence>MATFSPSPAPRRSSRLRRRGNSPTRKSSRYALSQKAPIHSNPSGLGEPQSTLMDIDETESVATERSVAKAYGETIYAKSDEMTVSFYASLPVEVKQVLRNADFFKDAYTGSVDTVAGFALVASAQTCFVWQHVQAIRGTPTCYIFSCPQDHTGASPPLHAFIPHAPLREPGLILVSHSGQVRLWENISTGLAGGENYSTMELDVKEDEYVTNFIRVDAQTFLASTSSGHLFRLGLTPTGGKYRLVSHLFARPTTSLNLSRFFPSLFGASELRPVDAMNAYVSSITLGKLSTTGEREVWVLVNERIQKWELKPEGWEELLLDRNVVGLLKTAVKDKFRISEEDDQSMDFELIDLAFESEDKLVVLVSYAHAEESSLMSTDISGMRRVFAVVRLSVYGDTFKIESTKSVPYQTTATSGAPAHPRIYFLANGAVAVVQFGDAVTFIARDSNYRDRLELKSVTDRTLGVGVYESDRTLLMLTASTMMRVRVDVEKIEAFDYEIGFTNLIKSIMMQAILYGSLPENPLHFSFPPEIDAERLMQGAEQLSDAVLRSDPDVVRKNHDLTSQLISRKERLSWLIQFINDNAVLGKMSQRSRQQLATDAEKLYAAHQLWVQYNDLLATNPQFSVLNDAVHDYMTEVGESAHEDVLRAFFRLRVSDIGRLIKKVKDAATAAARNTGHNIAEFLPEANRIVISVLRSAFDYRDYNLGVYGIEPPMLRPWTSRPSVIDVVLALFDASTKVLENQATSGGNQSGLGELNSQLADLAEFLLACIQERLNWLARRVASDEPSAKRDKEELEQRFALLRPEVLETLRRCGHENAAFALGEQYRDFSSLVALCHREVVYPPEKNPNAARIQSYIDRFKEDFTRELYQWYIQHGELRVMFSEDDERGYMDKFFVEQPNDSISWLHDIGKKRFDAASDALLREARGAVNLESKHLLLSIGKLAHLAQVYDNAVSMNEKTLDWYHDELDFVSVHEALLEDMQTALVGMRGRHSLDNQIDTIVKAKAIGLAEKKGMLHIFKDLVKHLLQGKALSIEDAADMLTLKDNEETIEDFATALQLVSRATNLPEARKKSALRTVWRRVYLHDDWNAIRKTVNVSDAELSERFKRTALYSVLSIQLPRNKADEELEIKPDEALGIPTQEEVASRWPGMSPEQLEAVINDYINEMDALGELELDEELFIRVRELAGQDAVWDEE</sequence>
<dbReference type="GO" id="GO:0031080">
    <property type="term" value="C:nuclear pore outer ring"/>
    <property type="evidence" value="ECO:0007669"/>
    <property type="project" value="TreeGrafter"/>
</dbReference>
<dbReference type="GO" id="GO:0006606">
    <property type="term" value="P:protein import into nucleus"/>
    <property type="evidence" value="ECO:0007669"/>
    <property type="project" value="TreeGrafter"/>
</dbReference>
<dbReference type="AlphaFoldDB" id="A0A8H7KIZ8"/>
<dbReference type="InterPro" id="IPR014908">
    <property type="entry name" value="Nucleoporin_Nup133/Nup155_N"/>
</dbReference>
<dbReference type="InterPro" id="IPR015943">
    <property type="entry name" value="WD40/YVTN_repeat-like_dom_sf"/>
</dbReference>
<evidence type="ECO:0000256" key="3">
    <source>
        <dbReference type="ARBA" id="ARBA00022448"/>
    </source>
</evidence>
<keyword evidence="3" id="KW-0813">Transport</keyword>
<organism evidence="11 12">
    <name type="scientific">Agaricus bisporus var. burnettii</name>
    <dbReference type="NCBI Taxonomy" id="192524"/>
    <lineage>
        <taxon>Eukaryota</taxon>
        <taxon>Fungi</taxon>
        <taxon>Dikarya</taxon>
        <taxon>Basidiomycota</taxon>
        <taxon>Agaricomycotina</taxon>
        <taxon>Agaricomycetes</taxon>
        <taxon>Agaricomycetidae</taxon>
        <taxon>Agaricales</taxon>
        <taxon>Agaricineae</taxon>
        <taxon>Agaricaceae</taxon>
        <taxon>Agaricus</taxon>
    </lineage>
</organism>
<feature type="domain" description="Nucleoporin Nup133/Nup155-like N-terminal" evidence="10">
    <location>
        <begin position="78"/>
        <end position="445"/>
    </location>
</feature>
<evidence type="ECO:0000259" key="10">
    <source>
        <dbReference type="Pfam" id="PF08801"/>
    </source>
</evidence>
<evidence type="ECO:0000256" key="7">
    <source>
        <dbReference type="ARBA" id="ARBA00023242"/>
    </source>
</evidence>
<dbReference type="Pfam" id="PF08801">
    <property type="entry name" value="Nucleoporin_N"/>
    <property type="match status" value="1"/>
</dbReference>
<evidence type="ECO:0000256" key="1">
    <source>
        <dbReference type="ARBA" id="ARBA00004259"/>
    </source>
</evidence>
<dbReference type="EMBL" id="JABXXO010000004">
    <property type="protein sequence ID" value="KAF7778686.1"/>
    <property type="molecule type" value="Genomic_DNA"/>
</dbReference>
<name>A0A8H7KIZ8_AGABI</name>
<dbReference type="Pfam" id="PF03177">
    <property type="entry name" value="Nucleoporin_C"/>
    <property type="match status" value="1"/>
</dbReference>
<dbReference type="SUPFAM" id="SSF117289">
    <property type="entry name" value="Nucleoporin domain"/>
    <property type="match status" value="1"/>
</dbReference>
<reference evidence="11 12" key="1">
    <citation type="journal article" name="Sci. Rep.">
        <title>Telomere-to-telomere assembled and centromere annotated genomes of the two main subspecies of the button mushroom Agaricus bisporus reveal especially polymorphic chromosome ends.</title>
        <authorList>
            <person name="Sonnenberg A.S.M."/>
            <person name="Sedaghat-Telgerd N."/>
            <person name="Lavrijssen B."/>
            <person name="Ohm R.A."/>
            <person name="Hendrickx P.M."/>
            <person name="Scholtmeijer K."/>
            <person name="Baars J.J.P."/>
            <person name="van Peer A."/>
        </authorList>
    </citation>
    <scope>NUCLEOTIDE SEQUENCE [LARGE SCALE GENOMIC DNA]</scope>
    <source>
        <strain evidence="11 12">H119_p4</strain>
    </source>
</reference>
<dbReference type="GO" id="GO:0017056">
    <property type="term" value="F:structural constituent of nuclear pore"/>
    <property type="evidence" value="ECO:0007669"/>
    <property type="project" value="InterPro"/>
</dbReference>
<keyword evidence="5" id="KW-0653">Protein transport</keyword>
<accession>A0A8H7KIZ8</accession>
<dbReference type="InterPro" id="IPR007187">
    <property type="entry name" value="Nucleoporin_Nup133/Nup155_C"/>
</dbReference>
<evidence type="ECO:0000256" key="5">
    <source>
        <dbReference type="ARBA" id="ARBA00022927"/>
    </source>
</evidence>
<protein>
    <recommendedName>
        <fullName evidence="13">Nucleoporin Nup133/Nup155-like C-terminal domain-containing protein</fullName>
    </recommendedName>
</protein>
<evidence type="ECO:0000313" key="11">
    <source>
        <dbReference type="EMBL" id="KAF7778686.1"/>
    </source>
</evidence>
<feature type="compositionally biased region" description="Polar residues" evidence="8">
    <location>
        <begin position="40"/>
        <end position="50"/>
    </location>
</feature>
<dbReference type="GO" id="GO:0016973">
    <property type="term" value="P:poly(A)+ mRNA export from nucleus"/>
    <property type="evidence" value="ECO:0007669"/>
    <property type="project" value="TreeGrafter"/>
</dbReference>
<feature type="region of interest" description="Disordered" evidence="8">
    <location>
        <begin position="1"/>
        <end position="50"/>
    </location>
</feature>
<comment type="subcellular location">
    <subcellularLocation>
        <location evidence="1">Nucleus envelope</location>
    </subcellularLocation>
</comment>
<dbReference type="GO" id="GO:0000972">
    <property type="term" value="P:transcription-dependent tethering of RNA polymerase II gene DNA at nuclear periphery"/>
    <property type="evidence" value="ECO:0007669"/>
    <property type="project" value="TreeGrafter"/>
</dbReference>
<evidence type="ECO:0000256" key="6">
    <source>
        <dbReference type="ARBA" id="ARBA00023010"/>
    </source>
</evidence>
<dbReference type="Gene3D" id="1.25.40.700">
    <property type="match status" value="1"/>
</dbReference>
<dbReference type="InterPro" id="IPR037624">
    <property type="entry name" value="Nup133-like"/>
</dbReference>
<keyword evidence="4" id="KW-0509">mRNA transport</keyword>
<evidence type="ECO:0000313" key="12">
    <source>
        <dbReference type="Proteomes" id="UP000629468"/>
    </source>
</evidence>
<evidence type="ECO:0000256" key="8">
    <source>
        <dbReference type="SAM" id="MobiDB-lite"/>
    </source>
</evidence>
<dbReference type="PANTHER" id="PTHR13405">
    <property type="entry name" value="NUCLEAR PORE COMPLEX PROTEIN NUP133"/>
    <property type="match status" value="1"/>
</dbReference>
<keyword evidence="6" id="KW-0811">Translocation</keyword>
<feature type="domain" description="Nucleoporin Nup133/Nup155-like C-terminal" evidence="9">
    <location>
        <begin position="763"/>
        <end position="1148"/>
    </location>
</feature>
<gene>
    <name evidence="11" type="ORF">Agabi119p4_3031</name>
</gene>